<dbReference type="SFLD" id="SFLDF00271">
    <property type="entry name" value="lipoyl_synthase"/>
    <property type="match status" value="1"/>
</dbReference>
<dbReference type="PIRSF" id="PIRSF005963">
    <property type="entry name" value="Lipoyl_synth"/>
    <property type="match status" value="1"/>
</dbReference>
<organism evidence="11 12">
    <name type="scientific">Natronincola peptidivorans</name>
    <dbReference type="NCBI Taxonomy" id="426128"/>
    <lineage>
        <taxon>Bacteria</taxon>
        <taxon>Bacillati</taxon>
        <taxon>Bacillota</taxon>
        <taxon>Clostridia</taxon>
        <taxon>Peptostreptococcales</taxon>
        <taxon>Natronincolaceae</taxon>
        <taxon>Natronincola</taxon>
    </lineage>
</organism>
<name>A0A1I0B040_9FIRM</name>
<dbReference type="InterPro" id="IPR006638">
    <property type="entry name" value="Elp3/MiaA/NifB-like_rSAM"/>
</dbReference>
<keyword evidence="3 9" id="KW-0808">Transferase</keyword>
<dbReference type="SUPFAM" id="SSF102114">
    <property type="entry name" value="Radical SAM enzymes"/>
    <property type="match status" value="1"/>
</dbReference>
<dbReference type="HAMAP" id="MF_00206">
    <property type="entry name" value="Lipoyl_synth"/>
    <property type="match status" value="1"/>
</dbReference>
<dbReference type="Pfam" id="PF04055">
    <property type="entry name" value="Radical_SAM"/>
    <property type="match status" value="1"/>
</dbReference>
<dbReference type="GO" id="GO:0046872">
    <property type="term" value="F:metal ion binding"/>
    <property type="evidence" value="ECO:0007669"/>
    <property type="project" value="UniProtKB-KW"/>
</dbReference>
<keyword evidence="7 9" id="KW-0411">Iron-sulfur</keyword>
<accession>A0A1I0B040</accession>
<protein>
    <recommendedName>
        <fullName evidence="9">Lipoyl synthase</fullName>
        <ecNumber evidence="9">2.8.1.8</ecNumber>
    </recommendedName>
    <alternativeName>
        <fullName evidence="9">Lip-syn</fullName>
        <shortName evidence="9">LS</shortName>
    </alternativeName>
    <alternativeName>
        <fullName evidence="9">Lipoate synthase</fullName>
    </alternativeName>
    <alternativeName>
        <fullName evidence="9">Lipoic acid synthase</fullName>
    </alternativeName>
    <alternativeName>
        <fullName evidence="9">Sulfur insertion protein LipA</fullName>
    </alternativeName>
</protein>
<evidence type="ECO:0000256" key="3">
    <source>
        <dbReference type="ARBA" id="ARBA00022679"/>
    </source>
</evidence>
<evidence type="ECO:0000256" key="5">
    <source>
        <dbReference type="ARBA" id="ARBA00022723"/>
    </source>
</evidence>
<feature type="binding site" evidence="9">
    <location>
        <position position="47"/>
    </location>
    <ligand>
        <name>[4Fe-4S] cluster</name>
        <dbReference type="ChEBI" id="CHEBI:49883"/>
        <label>1</label>
    </ligand>
</feature>
<reference evidence="11 12" key="1">
    <citation type="submission" date="2016-10" db="EMBL/GenBank/DDBJ databases">
        <authorList>
            <person name="de Groot N.N."/>
        </authorList>
    </citation>
    <scope>NUCLEOTIDE SEQUENCE [LARGE SCALE GENOMIC DNA]</scope>
    <source>
        <strain evidence="11 12">DSM 18979</strain>
    </source>
</reference>
<dbReference type="FunFam" id="3.20.20.70:FF:000040">
    <property type="entry name" value="Lipoyl synthase"/>
    <property type="match status" value="1"/>
</dbReference>
<keyword evidence="5 9" id="KW-0479">Metal-binding</keyword>
<evidence type="ECO:0000256" key="9">
    <source>
        <dbReference type="HAMAP-Rule" id="MF_00206"/>
    </source>
</evidence>
<dbReference type="EC" id="2.8.1.8" evidence="9"/>
<dbReference type="PROSITE" id="PS51918">
    <property type="entry name" value="RADICAL_SAM"/>
    <property type="match status" value="1"/>
</dbReference>
<dbReference type="EMBL" id="FOHU01000003">
    <property type="protein sequence ID" value="SET00058.1"/>
    <property type="molecule type" value="Genomic_DNA"/>
</dbReference>
<feature type="domain" description="Radical SAM core" evidence="10">
    <location>
        <begin position="48"/>
        <end position="264"/>
    </location>
</feature>
<dbReference type="InterPro" id="IPR058240">
    <property type="entry name" value="rSAM_sf"/>
</dbReference>
<dbReference type="Proteomes" id="UP000199568">
    <property type="component" value="Unassembled WGS sequence"/>
</dbReference>
<keyword evidence="2 9" id="KW-0963">Cytoplasm</keyword>
<dbReference type="CDD" id="cd01335">
    <property type="entry name" value="Radical_SAM"/>
    <property type="match status" value="1"/>
</dbReference>
<dbReference type="PANTHER" id="PTHR10949">
    <property type="entry name" value="LIPOYL SYNTHASE"/>
    <property type="match status" value="1"/>
</dbReference>
<dbReference type="OrthoDB" id="9787898at2"/>
<keyword evidence="12" id="KW-1185">Reference proteome</keyword>
<dbReference type="SFLD" id="SFLDS00029">
    <property type="entry name" value="Radical_SAM"/>
    <property type="match status" value="1"/>
</dbReference>
<comment type="catalytic activity">
    <reaction evidence="8 9">
        <text>[[Fe-S] cluster scaffold protein carrying a second [4Fe-4S](2+) cluster] + N(6)-octanoyl-L-lysyl-[protein] + 2 oxidized [2Fe-2S]-[ferredoxin] + 2 S-adenosyl-L-methionine + 4 H(+) = [[Fe-S] cluster scaffold protein] + N(6)-[(R)-dihydrolipoyl]-L-lysyl-[protein] + 4 Fe(3+) + 2 hydrogen sulfide + 2 5'-deoxyadenosine + 2 L-methionine + 2 reduced [2Fe-2S]-[ferredoxin]</text>
        <dbReference type="Rhea" id="RHEA:16585"/>
        <dbReference type="Rhea" id="RHEA-COMP:9928"/>
        <dbReference type="Rhea" id="RHEA-COMP:10000"/>
        <dbReference type="Rhea" id="RHEA-COMP:10001"/>
        <dbReference type="Rhea" id="RHEA-COMP:10475"/>
        <dbReference type="Rhea" id="RHEA-COMP:14568"/>
        <dbReference type="Rhea" id="RHEA-COMP:14569"/>
        <dbReference type="ChEBI" id="CHEBI:15378"/>
        <dbReference type="ChEBI" id="CHEBI:17319"/>
        <dbReference type="ChEBI" id="CHEBI:29034"/>
        <dbReference type="ChEBI" id="CHEBI:29919"/>
        <dbReference type="ChEBI" id="CHEBI:33722"/>
        <dbReference type="ChEBI" id="CHEBI:33737"/>
        <dbReference type="ChEBI" id="CHEBI:33738"/>
        <dbReference type="ChEBI" id="CHEBI:57844"/>
        <dbReference type="ChEBI" id="CHEBI:59789"/>
        <dbReference type="ChEBI" id="CHEBI:78809"/>
        <dbReference type="ChEBI" id="CHEBI:83100"/>
        <dbReference type="EC" id="2.8.1.8"/>
    </reaction>
</comment>
<keyword evidence="4 9" id="KW-0949">S-adenosyl-L-methionine</keyword>
<comment type="subcellular location">
    <subcellularLocation>
        <location evidence="9">Cytoplasm</location>
    </subcellularLocation>
</comment>
<sequence>MNMKRKPQWLRIDLSKGRSLNYVKEILEKFSLNTVCEEANCPNRMECFSKKTATFMILGSECSRNCRFCNVSHGELKEVNPEEPENISKAILELKLKHVVITSVTRDDLPEGGASHFAEVVKCIKDRAEEVVVEVLIPDFKGDEEALKMVVKAKPEIINHNIETVPRLYPEVRSMATYERSLQVLKNVKLMDAGILTKSGIMVGLGEKEEEVIEVLKDLRAVGCDFLTIGQYLAPSDQHYPVAEYIAPEIFERYKEKALELGFTFAASAPLVRSSYNAAEMLG</sequence>
<dbReference type="RefSeq" id="WP_090440636.1">
    <property type="nucleotide sequence ID" value="NZ_FOHU01000003.1"/>
</dbReference>
<dbReference type="NCBIfam" id="NF009544">
    <property type="entry name" value="PRK12928.1"/>
    <property type="match status" value="1"/>
</dbReference>
<dbReference type="InterPro" id="IPR007197">
    <property type="entry name" value="rSAM"/>
</dbReference>
<feature type="binding site" evidence="9">
    <location>
        <position position="69"/>
    </location>
    <ligand>
        <name>[4Fe-4S] cluster</name>
        <dbReference type="ChEBI" id="CHEBI:49883"/>
        <label>2</label>
        <note>4Fe-4S-S-AdoMet</note>
    </ligand>
</feature>
<dbReference type="SMART" id="SM00729">
    <property type="entry name" value="Elp3"/>
    <property type="match status" value="1"/>
</dbReference>
<evidence type="ECO:0000313" key="12">
    <source>
        <dbReference type="Proteomes" id="UP000199568"/>
    </source>
</evidence>
<evidence type="ECO:0000256" key="8">
    <source>
        <dbReference type="ARBA" id="ARBA00047326"/>
    </source>
</evidence>
<keyword evidence="6 9" id="KW-0408">Iron</keyword>
<feature type="binding site" evidence="9">
    <location>
        <position position="62"/>
    </location>
    <ligand>
        <name>[4Fe-4S] cluster</name>
        <dbReference type="ChEBI" id="CHEBI:49883"/>
        <label>2</label>
        <note>4Fe-4S-S-AdoMet</note>
    </ligand>
</feature>
<evidence type="ECO:0000256" key="1">
    <source>
        <dbReference type="ARBA" id="ARBA00022485"/>
    </source>
</evidence>
<evidence type="ECO:0000259" key="10">
    <source>
        <dbReference type="PROSITE" id="PS51918"/>
    </source>
</evidence>
<feature type="binding site" evidence="9">
    <location>
        <position position="275"/>
    </location>
    <ligand>
        <name>[4Fe-4S] cluster</name>
        <dbReference type="ChEBI" id="CHEBI:49883"/>
        <label>1</label>
    </ligand>
</feature>
<evidence type="ECO:0000313" key="11">
    <source>
        <dbReference type="EMBL" id="SET00058.1"/>
    </source>
</evidence>
<keyword evidence="1 9" id="KW-0004">4Fe-4S</keyword>
<dbReference type="InterPro" id="IPR013785">
    <property type="entry name" value="Aldolase_TIM"/>
</dbReference>
<evidence type="ECO:0000256" key="4">
    <source>
        <dbReference type="ARBA" id="ARBA00022691"/>
    </source>
</evidence>
<feature type="binding site" evidence="9">
    <location>
        <position position="66"/>
    </location>
    <ligand>
        <name>[4Fe-4S] cluster</name>
        <dbReference type="ChEBI" id="CHEBI:49883"/>
        <label>2</label>
        <note>4Fe-4S-S-AdoMet</note>
    </ligand>
</feature>
<feature type="binding site" evidence="9">
    <location>
        <position position="41"/>
    </location>
    <ligand>
        <name>[4Fe-4S] cluster</name>
        <dbReference type="ChEBI" id="CHEBI:49883"/>
        <label>1</label>
    </ligand>
</feature>
<dbReference type="GO" id="GO:0016992">
    <property type="term" value="F:lipoate synthase activity"/>
    <property type="evidence" value="ECO:0007669"/>
    <property type="project" value="UniProtKB-UniRule"/>
</dbReference>
<comment type="function">
    <text evidence="9">Catalyzes the radical-mediated insertion of two sulfur atoms into the C-6 and C-8 positions of the octanoyl moiety bound to the lipoyl domains of lipoate-dependent enzymes, thereby converting the octanoylated domains into lipoylated derivatives.</text>
</comment>
<dbReference type="GO" id="GO:0009249">
    <property type="term" value="P:protein lipoylation"/>
    <property type="evidence" value="ECO:0007669"/>
    <property type="project" value="UniProtKB-UniRule"/>
</dbReference>
<dbReference type="NCBIfam" id="NF004019">
    <property type="entry name" value="PRK05481.1"/>
    <property type="match status" value="1"/>
</dbReference>
<comment type="cofactor">
    <cofactor evidence="9">
        <name>[4Fe-4S] cluster</name>
        <dbReference type="ChEBI" id="CHEBI:49883"/>
    </cofactor>
    <text evidence="9">Binds 2 [4Fe-4S] clusters per subunit. One cluster is coordinated with 3 cysteines and an exchangeable S-adenosyl-L-methionine.</text>
</comment>
<evidence type="ECO:0000256" key="2">
    <source>
        <dbReference type="ARBA" id="ARBA00022490"/>
    </source>
</evidence>
<dbReference type="STRING" id="426128.SAMN05660297_01153"/>
<dbReference type="GO" id="GO:0051539">
    <property type="term" value="F:4 iron, 4 sulfur cluster binding"/>
    <property type="evidence" value="ECO:0007669"/>
    <property type="project" value="UniProtKB-UniRule"/>
</dbReference>
<comment type="pathway">
    <text evidence="9">Protein modification; protein lipoylation via endogenous pathway; protein N(6)-(lipoyl)lysine from octanoyl-[acyl-carrier-protein]: step 2/2.</text>
</comment>
<dbReference type="InterPro" id="IPR003698">
    <property type="entry name" value="Lipoyl_synth"/>
</dbReference>
<gene>
    <name evidence="9" type="primary">lipA</name>
    <name evidence="11" type="ORF">SAMN05660297_01153</name>
</gene>
<feature type="binding site" evidence="9">
    <location>
        <position position="36"/>
    </location>
    <ligand>
        <name>[4Fe-4S] cluster</name>
        <dbReference type="ChEBI" id="CHEBI:49883"/>
        <label>1</label>
    </ligand>
</feature>
<dbReference type="SFLD" id="SFLDG01058">
    <property type="entry name" value="lipoyl_synthase_like"/>
    <property type="match status" value="1"/>
</dbReference>
<evidence type="ECO:0000256" key="6">
    <source>
        <dbReference type="ARBA" id="ARBA00023004"/>
    </source>
</evidence>
<dbReference type="PANTHER" id="PTHR10949:SF0">
    <property type="entry name" value="LIPOYL SYNTHASE, MITOCHONDRIAL"/>
    <property type="match status" value="1"/>
</dbReference>
<dbReference type="UniPathway" id="UPA00538">
    <property type="reaction ID" value="UER00593"/>
</dbReference>
<proteinExistence type="inferred from homology"/>
<evidence type="ECO:0000256" key="7">
    <source>
        <dbReference type="ARBA" id="ARBA00023014"/>
    </source>
</evidence>
<dbReference type="AlphaFoldDB" id="A0A1I0B040"/>
<dbReference type="NCBIfam" id="TIGR00510">
    <property type="entry name" value="lipA"/>
    <property type="match status" value="1"/>
</dbReference>
<dbReference type="GO" id="GO:0005737">
    <property type="term" value="C:cytoplasm"/>
    <property type="evidence" value="ECO:0007669"/>
    <property type="project" value="UniProtKB-SubCell"/>
</dbReference>
<dbReference type="Gene3D" id="3.20.20.70">
    <property type="entry name" value="Aldolase class I"/>
    <property type="match status" value="1"/>
</dbReference>
<comment type="similarity">
    <text evidence="9">Belongs to the radical SAM superfamily. Lipoyl synthase family.</text>
</comment>